<evidence type="ECO:0000313" key="2">
    <source>
        <dbReference type="Proteomes" id="UP000317572"/>
    </source>
</evidence>
<keyword evidence="1" id="KW-0067">ATP-binding</keyword>
<reference evidence="1 2" key="1">
    <citation type="submission" date="2018-11" db="EMBL/GenBank/DDBJ databases">
        <title>The first complete genome of Serratia liquefaciens isolated from metalophyte plant revel distinctness adaptive mechanisms in an extreme habitat.</title>
        <authorList>
            <person name="Caneschi W.L."/>
            <person name="Sanchez A.B."/>
            <person name="Felestrino E.B."/>
            <person name="Assis R.A.B."/>
            <person name="Lemes C.G.C."/>
            <person name="Cordeiro I.F."/>
            <person name="Fonseca N.P."/>
            <person name="Villa M."/>
            <person name="Vieira I.T."/>
            <person name="Moraes L.A."/>
            <person name="Kamino L.H.Y."/>
            <person name="do Carmo F."/>
            <person name="Garcia C.M."/>
            <person name="Almeida N.F."/>
            <person name="Silva R.S."/>
            <person name="Ferro J.A."/>
            <person name="Ferro M.I.T."/>
            <person name="Varani A.M."/>
            <person name="Ferreira R.M."/>
            <person name="dos Santos V.L."/>
            <person name="Silva U.C."/>
            <person name="Setubal J.C."/>
            <person name="Moreira L.M."/>
        </authorList>
    </citation>
    <scope>NUCLEOTIDE SEQUENCE [LARGE SCALE GENOMIC DNA]</scope>
    <source>
        <strain evidence="1 2">FG3</strain>
    </source>
</reference>
<proteinExistence type="predicted"/>
<dbReference type="RefSeq" id="WP_142815341.1">
    <property type="nucleotide sequence ID" value="NZ_CP033893.1"/>
</dbReference>
<name>A0A515CW75_SERLI</name>
<evidence type="ECO:0000313" key="1">
    <source>
        <dbReference type="EMBL" id="QDL32407.1"/>
    </source>
</evidence>
<accession>A0A515CW75</accession>
<keyword evidence="1" id="KW-0547">Nucleotide-binding</keyword>
<organism evidence="1 2">
    <name type="scientific">Serratia liquefaciens</name>
    <dbReference type="NCBI Taxonomy" id="614"/>
    <lineage>
        <taxon>Bacteria</taxon>
        <taxon>Pseudomonadati</taxon>
        <taxon>Pseudomonadota</taxon>
        <taxon>Gammaproteobacteria</taxon>
        <taxon>Enterobacterales</taxon>
        <taxon>Yersiniaceae</taxon>
        <taxon>Serratia</taxon>
    </lineage>
</organism>
<dbReference type="EMBL" id="CP033893">
    <property type="protein sequence ID" value="QDL32407.1"/>
    <property type="molecule type" value="Genomic_DNA"/>
</dbReference>
<dbReference type="GO" id="GO:0005524">
    <property type="term" value="F:ATP binding"/>
    <property type="evidence" value="ECO:0007669"/>
    <property type="project" value="UniProtKB-KW"/>
</dbReference>
<dbReference type="Proteomes" id="UP000317572">
    <property type="component" value="Chromosome"/>
</dbReference>
<gene>
    <name evidence="1" type="ORF">EGO53_11660</name>
</gene>
<sequence length="221" mass="24651">MGIPVLILGDSGSGKSASMMKLNPDEGFLINPENKRLPFKSSGWKARDFEAKTGNVFFTDIPSDIVMIITYARRAGKKFVVVDDFQYVMGNQFMRRRSEKSFEKFTEIGGGAWDVIRAAQASEDDLIVYFLAHTEETAAGRIKMKTIGKMLDEKITVEGMFSIALRTGVTDGRYYFTTQSDGTDPVKSPIGLFDSFQIDNDLNAVDAAIRDYYELNDGVTE</sequence>
<dbReference type="AlphaFoldDB" id="A0A515CW75"/>
<protein>
    <submittedName>
        <fullName evidence="1">ATP-binding protein</fullName>
    </submittedName>
</protein>